<dbReference type="OrthoDB" id="371925at2157"/>
<keyword evidence="2" id="KW-0004">4Fe-4S</keyword>
<keyword evidence="9" id="KW-1185">Reference proteome</keyword>
<evidence type="ECO:0000256" key="5">
    <source>
        <dbReference type="ARBA" id="ARBA00023014"/>
    </source>
</evidence>
<dbReference type="PANTHER" id="PTHR30389">
    <property type="entry name" value="FUMARATE HYDRATASE-RELATED"/>
    <property type="match status" value="1"/>
</dbReference>
<dbReference type="InterPro" id="IPR004646">
    <property type="entry name" value="Fe-S_hydro-lyase_TtdA-typ_cat"/>
</dbReference>
<dbReference type="InterPro" id="IPR051208">
    <property type="entry name" value="Class-I_Fumarase/Tartrate_DH"/>
</dbReference>
<gene>
    <name evidence="8" type="ORF">GWK48_07230</name>
</gene>
<dbReference type="GeneID" id="55641729"/>
<dbReference type="NCBIfam" id="NF004885">
    <property type="entry name" value="PRK06246.1"/>
    <property type="match status" value="1"/>
</dbReference>
<dbReference type="NCBIfam" id="TIGR00722">
    <property type="entry name" value="ttdA_fumA_fumB"/>
    <property type="match status" value="1"/>
</dbReference>
<evidence type="ECO:0000259" key="7">
    <source>
        <dbReference type="Pfam" id="PF05681"/>
    </source>
</evidence>
<keyword evidence="6 8" id="KW-0456">Lyase</keyword>
<dbReference type="Pfam" id="PF05681">
    <property type="entry name" value="Fumerase"/>
    <property type="match status" value="1"/>
</dbReference>
<proteinExistence type="inferred from homology"/>
<feature type="domain" description="Fe-S hydro-lyase tartrate dehydratase alpha-type catalytic" evidence="7">
    <location>
        <begin position="16"/>
        <end position="283"/>
    </location>
</feature>
<keyword evidence="3" id="KW-0479">Metal-binding</keyword>
<dbReference type="RefSeq" id="WP_174630938.1">
    <property type="nucleotide sequence ID" value="NZ_CP049074.1"/>
</dbReference>
<name>A0A6N0NWD6_9CREN</name>
<dbReference type="GO" id="GO:0004333">
    <property type="term" value="F:fumarate hydratase activity"/>
    <property type="evidence" value="ECO:0007669"/>
    <property type="project" value="UniProtKB-EC"/>
</dbReference>
<organism evidence="8 9">
    <name type="scientific">Metallosphaera tengchongensis</name>
    <dbReference type="NCBI Taxonomy" id="1532350"/>
    <lineage>
        <taxon>Archaea</taxon>
        <taxon>Thermoproteota</taxon>
        <taxon>Thermoprotei</taxon>
        <taxon>Sulfolobales</taxon>
        <taxon>Sulfolobaceae</taxon>
        <taxon>Metallosphaera</taxon>
    </lineage>
</organism>
<sequence>MNVSSSFYEVVSSVSESLYYKALKVIPTDVVRKIKEAYEVEEEELGKKVLSTILRNIEVATKRNILVCQDTGTPVYLVEVGDIDISLVKLRKSVKDGVRNATLKYHLRPNMVHPISRVNTGDNTGQNSPVIHIELNEALEDKVKIVAIPKGSGSENMSSLAMLRPADGIAGVKKFVLETVANAGGKGCPPYIVGVGIGGDFESVTYLAKKAIIRPLGSRSKDLEASKLERELFEAVNMLGVGPMGLGGRFTALGVNVEVAETHISSLPVAVNIQCWRGERAEAEIESNGEVHYLE</sequence>
<keyword evidence="4" id="KW-0408">Iron</keyword>
<dbReference type="PANTHER" id="PTHR30389:SF17">
    <property type="entry name" value="L(+)-TARTRATE DEHYDRATASE SUBUNIT ALPHA-RELATED"/>
    <property type="match status" value="1"/>
</dbReference>
<comment type="similarity">
    <text evidence="1">Belongs to the class-I fumarase family.</text>
</comment>
<dbReference type="GO" id="GO:0051539">
    <property type="term" value="F:4 iron, 4 sulfur cluster binding"/>
    <property type="evidence" value="ECO:0007669"/>
    <property type="project" value="UniProtKB-KW"/>
</dbReference>
<dbReference type="EC" id="4.2.1.2" evidence="8"/>
<dbReference type="Proteomes" id="UP000509301">
    <property type="component" value="Chromosome"/>
</dbReference>
<dbReference type="AlphaFoldDB" id="A0A6N0NWD6"/>
<dbReference type="EMBL" id="CP049074">
    <property type="protein sequence ID" value="QKR00193.1"/>
    <property type="molecule type" value="Genomic_DNA"/>
</dbReference>
<protein>
    <submittedName>
        <fullName evidence="8">Fumarate hydratase</fullName>
        <ecNumber evidence="8">4.2.1.2</ecNumber>
    </submittedName>
</protein>
<evidence type="ECO:0000256" key="3">
    <source>
        <dbReference type="ARBA" id="ARBA00022723"/>
    </source>
</evidence>
<keyword evidence="5" id="KW-0411">Iron-sulfur</keyword>
<dbReference type="GO" id="GO:0046872">
    <property type="term" value="F:metal ion binding"/>
    <property type="evidence" value="ECO:0007669"/>
    <property type="project" value="UniProtKB-KW"/>
</dbReference>
<evidence type="ECO:0000256" key="1">
    <source>
        <dbReference type="ARBA" id="ARBA00008876"/>
    </source>
</evidence>
<accession>A0A6N0NWD6</accession>
<dbReference type="KEGG" id="mten:GWK48_07230"/>
<reference evidence="8 9" key="1">
    <citation type="submission" date="2020-02" db="EMBL/GenBank/DDBJ databases">
        <title>Comparative genome analysis reveals the metabolism and evolution of the thermophilic archaeal genus Metallosphaera.</title>
        <authorList>
            <person name="Jiang C."/>
        </authorList>
    </citation>
    <scope>NUCLEOTIDE SEQUENCE [LARGE SCALE GENOMIC DNA]</scope>
    <source>
        <strain evidence="8 9">Ric-A</strain>
    </source>
</reference>
<evidence type="ECO:0000256" key="6">
    <source>
        <dbReference type="ARBA" id="ARBA00023239"/>
    </source>
</evidence>
<evidence type="ECO:0000313" key="9">
    <source>
        <dbReference type="Proteomes" id="UP000509301"/>
    </source>
</evidence>
<evidence type="ECO:0000313" key="8">
    <source>
        <dbReference type="EMBL" id="QKR00193.1"/>
    </source>
</evidence>
<evidence type="ECO:0000256" key="4">
    <source>
        <dbReference type="ARBA" id="ARBA00023004"/>
    </source>
</evidence>
<evidence type="ECO:0000256" key="2">
    <source>
        <dbReference type="ARBA" id="ARBA00022485"/>
    </source>
</evidence>